<dbReference type="Gene3D" id="1.20.1720.10">
    <property type="entry name" value="Multidrug resistance protein D"/>
    <property type="match status" value="1"/>
</dbReference>
<dbReference type="PANTHER" id="PTHR42718:SF9">
    <property type="entry name" value="MAJOR FACILITATOR SUPERFAMILY MULTIDRUG TRANSPORTER MFSC"/>
    <property type="match status" value="1"/>
</dbReference>
<feature type="transmembrane region" description="Helical" evidence="6">
    <location>
        <begin position="202"/>
        <end position="220"/>
    </location>
</feature>
<evidence type="ECO:0000256" key="2">
    <source>
        <dbReference type="ARBA" id="ARBA00022448"/>
    </source>
</evidence>
<feature type="transmembrane region" description="Helical" evidence="6">
    <location>
        <begin position="432"/>
        <end position="455"/>
    </location>
</feature>
<dbReference type="GO" id="GO:0005886">
    <property type="term" value="C:plasma membrane"/>
    <property type="evidence" value="ECO:0007669"/>
    <property type="project" value="UniProtKB-SubCell"/>
</dbReference>
<accession>A0A3M8DHT6</accession>
<evidence type="ECO:0000313" key="8">
    <source>
        <dbReference type="EMBL" id="RNB86935.1"/>
    </source>
</evidence>
<evidence type="ECO:0000256" key="1">
    <source>
        <dbReference type="ARBA" id="ARBA00004651"/>
    </source>
</evidence>
<keyword evidence="4 6" id="KW-1133">Transmembrane helix</keyword>
<reference evidence="8 9" key="1">
    <citation type="submission" date="2018-10" db="EMBL/GenBank/DDBJ databases">
        <title>Phylogenomics of Brevibacillus.</title>
        <authorList>
            <person name="Dunlap C."/>
        </authorList>
    </citation>
    <scope>NUCLEOTIDE SEQUENCE [LARGE SCALE GENOMIC DNA]</scope>
    <source>
        <strain evidence="8 9">JCM 15716</strain>
    </source>
</reference>
<dbReference type="Pfam" id="PF07690">
    <property type="entry name" value="MFS_1"/>
    <property type="match status" value="1"/>
</dbReference>
<evidence type="ECO:0000313" key="9">
    <source>
        <dbReference type="Proteomes" id="UP000271031"/>
    </source>
</evidence>
<feature type="transmembrane region" description="Helical" evidence="6">
    <location>
        <begin position="173"/>
        <end position="190"/>
    </location>
</feature>
<feature type="transmembrane region" description="Helical" evidence="6">
    <location>
        <begin position="294"/>
        <end position="313"/>
    </location>
</feature>
<dbReference type="OrthoDB" id="2403626at2"/>
<feature type="transmembrane region" description="Helical" evidence="6">
    <location>
        <begin position="390"/>
        <end position="412"/>
    </location>
</feature>
<comment type="caution">
    <text evidence="8">The sequence shown here is derived from an EMBL/GenBank/DDBJ whole genome shotgun (WGS) entry which is preliminary data.</text>
</comment>
<feature type="transmembrane region" description="Helical" evidence="6">
    <location>
        <begin position="57"/>
        <end position="75"/>
    </location>
</feature>
<evidence type="ECO:0000259" key="7">
    <source>
        <dbReference type="PROSITE" id="PS50850"/>
    </source>
</evidence>
<feature type="transmembrane region" description="Helical" evidence="6">
    <location>
        <begin position="226"/>
        <end position="245"/>
    </location>
</feature>
<dbReference type="InterPro" id="IPR011701">
    <property type="entry name" value="MFS"/>
</dbReference>
<dbReference type="EMBL" id="RHHQ01000012">
    <property type="protein sequence ID" value="RNB86935.1"/>
    <property type="molecule type" value="Genomic_DNA"/>
</dbReference>
<dbReference type="PRINTS" id="PR01036">
    <property type="entry name" value="TCRTETB"/>
</dbReference>
<feature type="transmembrane region" description="Helical" evidence="6">
    <location>
        <begin position="266"/>
        <end position="288"/>
    </location>
</feature>
<dbReference type="AlphaFoldDB" id="A0A3M8DHT6"/>
<keyword evidence="9" id="KW-1185">Reference proteome</keyword>
<dbReference type="Gene3D" id="1.20.1250.20">
    <property type="entry name" value="MFS general substrate transporter like domains"/>
    <property type="match status" value="1"/>
</dbReference>
<name>A0A3M8DHT6_9BACL</name>
<keyword evidence="3 6" id="KW-0812">Transmembrane</keyword>
<dbReference type="RefSeq" id="WP_122918632.1">
    <property type="nucleotide sequence ID" value="NZ_RHHQ01000012.1"/>
</dbReference>
<dbReference type="SUPFAM" id="SSF103473">
    <property type="entry name" value="MFS general substrate transporter"/>
    <property type="match status" value="1"/>
</dbReference>
<feature type="transmembrane region" description="Helical" evidence="6">
    <location>
        <begin position="350"/>
        <end position="369"/>
    </location>
</feature>
<dbReference type="PROSITE" id="PS50850">
    <property type="entry name" value="MFS"/>
    <property type="match status" value="1"/>
</dbReference>
<feature type="transmembrane region" description="Helical" evidence="6">
    <location>
        <begin position="325"/>
        <end position="344"/>
    </location>
</feature>
<dbReference type="Proteomes" id="UP000271031">
    <property type="component" value="Unassembled WGS sequence"/>
</dbReference>
<evidence type="ECO:0000256" key="5">
    <source>
        <dbReference type="ARBA" id="ARBA00023136"/>
    </source>
</evidence>
<evidence type="ECO:0000256" key="6">
    <source>
        <dbReference type="SAM" id="Phobius"/>
    </source>
</evidence>
<dbReference type="CDD" id="cd17321">
    <property type="entry name" value="MFS_MMR_MDR_like"/>
    <property type="match status" value="1"/>
</dbReference>
<feature type="transmembrane region" description="Helical" evidence="6">
    <location>
        <begin position="116"/>
        <end position="138"/>
    </location>
</feature>
<dbReference type="InterPro" id="IPR020846">
    <property type="entry name" value="MFS_dom"/>
</dbReference>
<comment type="subcellular location">
    <subcellularLocation>
        <location evidence="1">Cell membrane</location>
        <topology evidence="1">Multi-pass membrane protein</topology>
    </subcellularLocation>
</comment>
<protein>
    <submittedName>
        <fullName evidence="8">MFS transporter</fullName>
    </submittedName>
</protein>
<sequence>MNSKSIHANSPDEGAQHAPKLVRLLCFILLFSVSNVTMFNIALSDIAKDFGLLPSEVSWVVTGYSIMYAIGSLTYGKLADRFPLRRLLTAGLFLFAAGSILGFASQNYGMLIAARLVQSAGAAAIPALAMLLPVRLFAVERRGQVIGIIASAIAFGAGVGPILGGFIASSLNWRYLFLISVITLVTVPFFRKWLPREETQPGSFDFPGAVLLAGTVASFMLCITRWNGWFLLVSLFLLVLFTVRMRKAEQPFIQLSLLANTQYRSALISCFLVSGASFAILLVTPMMLHNVLGMETGMMGLVMFPGAMSAALLGRYGGKWADRKGSLFVLFIGLLLMMLGQFALSTASGHVAWIVAACLVFVNVGMSFFQVSTTKVVSTTLPAGQTGVGMGIFSLTNFMAGAVSGAVISKIIDHTGTVSPVNPFAVPGAAALYSNVYLGLIAVTVLGAGIVYAVFGRKRANFEGLSGKEVKAN</sequence>
<dbReference type="PANTHER" id="PTHR42718">
    <property type="entry name" value="MAJOR FACILITATOR SUPERFAMILY MULTIDRUG TRANSPORTER MFSC"/>
    <property type="match status" value="1"/>
</dbReference>
<dbReference type="InterPro" id="IPR036259">
    <property type="entry name" value="MFS_trans_sf"/>
</dbReference>
<organism evidence="8 9">
    <name type="scientific">Brevibacillus fluminis</name>
    <dbReference type="NCBI Taxonomy" id="511487"/>
    <lineage>
        <taxon>Bacteria</taxon>
        <taxon>Bacillati</taxon>
        <taxon>Bacillota</taxon>
        <taxon>Bacilli</taxon>
        <taxon>Bacillales</taxon>
        <taxon>Paenibacillaceae</taxon>
        <taxon>Brevibacillus</taxon>
    </lineage>
</organism>
<proteinExistence type="predicted"/>
<gene>
    <name evidence="8" type="ORF">EDM56_14570</name>
</gene>
<evidence type="ECO:0000256" key="4">
    <source>
        <dbReference type="ARBA" id="ARBA00022989"/>
    </source>
</evidence>
<feature type="transmembrane region" description="Helical" evidence="6">
    <location>
        <begin position="145"/>
        <end position="167"/>
    </location>
</feature>
<feature type="transmembrane region" description="Helical" evidence="6">
    <location>
        <begin position="21"/>
        <end position="42"/>
    </location>
</feature>
<feature type="domain" description="Major facilitator superfamily (MFS) profile" evidence="7">
    <location>
        <begin position="21"/>
        <end position="459"/>
    </location>
</feature>
<keyword evidence="5 6" id="KW-0472">Membrane</keyword>
<keyword evidence="2" id="KW-0813">Transport</keyword>
<feature type="transmembrane region" description="Helical" evidence="6">
    <location>
        <begin position="87"/>
        <end position="104"/>
    </location>
</feature>
<dbReference type="GO" id="GO:0022857">
    <property type="term" value="F:transmembrane transporter activity"/>
    <property type="evidence" value="ECO:0007669"/>
    <property type="project" value="InterPro"/>
</dbReference>
<evidence type="ECO:0000256" key="3">
    <source>
        <dbReference type="ARBA" id="ARBA00022692"/>
    </source>
</evidence>